<proteinExistence type="predicted"/>
<keyword evidence="2" id="KW-1185">Reference proteome</keyword>
<evidence type="ECO:0000313" key="2">
    <source>
        <dbReference type="Proteomes" id="UP000238479"/>
    </source>
</evidence>
<dbReference type="Gramene" id="PRQ20234">
    <property type="protein sequence ID" value="PRQ20234"/>
    <property type="gene ID" value="RchiOBHm_Chr7g0225911"/>
</dbReference>
<accession>A0A2P6PE83</accession>
<comment type="caution">
    <text evidence="1">The sequence shown here is derived from an EMBL/GenBank/DDBJ whole genome shotgun (WGS) entry which is preliminary data.</text>
</comment>
<name>A0A2P6PE83_ROSCH</name>
<protein>
    <submittedName>
        <fullName evidence="1">Uncharacterized protein</fullName>
    </submittedName>
</protein>
<dbReference type="AlphaFoldDB" id="A0A2P6PE83"/>
<dbReference type="Proteomes" id="UP000238479">
    <property type="component" value="Chromosome 7"/>
</dbReference>
<reference evidence="1 2" key="1">
    <citation type="journal article" date="2018" name="Nat. Genet.">
        <title>The Rosa genome provides new insights in the design of modern roses.</title>
        <authorList>
            <person name="Bendahmane M."/>
        </authorList>
    </citation>
    <scope>NUCLEOTIDE SEQUENCE [LARGE SCALE GENOMIC DNA]</scope>
    <source>
        <strain evidence="2">cv. Old Blush</strain>
    </source>
</reference>
<organism evidence="1 2">
    <name type="scientific">Rosa chinensis</name>
    <name type="common">China rose</name>
    <dbReference type="NCBI Taxonomy" id="74649"/>
    <lineage>
        <taxon>Eukaryota</taxon>
        <taxon>Viridiplantae</taxon>
        <taxon>Streptophyta</taxon>
        <taxon>Embryophyta</taxon>
        <taxon>Tracheophyta</taxon>
        <taxon>Spermatophyta</taxon>
        <taxon>Magnoliopsida</taxon>
        <taxon>eudicotyledons</taxon>
        <taxon>Gunneridae</taxon>
        <taxon>Pentapetalae</taxon>
        <taxon>rosids</taxon>
        <taxon>fabids</taxon>
        <taxon>Rosales</taxon>
        <taxon>Rosaceae</taxon>
        <taxon>Rosoideae</taxon>
        <taxon>Rosoideae incertae sedis</taxon>
        <taxon>Rosa</taxon>
    </lineage>
</organism>
<evidence type="ECO:0000313" key="1">
    <source>
        <dbReference type="EMBL" id="PRQ20234.1"/>
    </source>
</evidence>
<sequence length="80" mass="8915">MKICASEVGMASDSDRLKRQEWTLEFCCCCSLGGDSPVEVLASEGCLMSVFCCSWRNTCLVVAHGRVIEPWRRSLLIIEV</sequence>
<dbReference type="EMBL" id="PDCK01000045">
    <property type="protein sequence ID" value="PRQ20234.1"/>
    <property type="molecule type" value="Genomic_DNA"/>
</dbReference>
<gene>
    <name evidence="1" type="ORF">RchiOBHm_Chr7g0225911</name>
</gene>